<dbReference type="Pfam" id="PF01189">
    <property type="entry name" value="Methyltr_RsmB-F"/>
    <property type="match status" value="1"/>
</dbReference>
<dbReference type="InterPro" id="IPR006027">
    <property type="entry name" value="NusB_RsmB_TIM44"/>
</dbReference>
<organism evidence="7 8">
    <name type="scientific">Deinococcus piscis</name>
    <dbReference type="NCBI Taxonomy" id="394230"/>
    <lineage>
        <taxon>Bacteria</taxon>
        <taxon>Thermotogati</taxon>
        <taxon>Deinococcota</taxon>
        <taxon>Deinococci</taxon>
        <taxon>Deinococcales</taxon>
        <taxon>Deinococcaceae</taxon>
        <taxon>Deinococcus</taxon>
    </lineage>
</organism>
<dbReference type="PROSITE" id="PS51686">
    <property type="entry name" value="SAM_MT_RSMB_NOP"/>
    <property type="match status" value="1"/>
</dbReference>
<comment type="caution">
    <text evidence="5">Lacks conserved residue(s) required for the propagation of feature annotation.</text>
</comment>
<evidence type="ECO:0000256" key="4">
    <source>
        <dbReference type="ARBA" id="ARBA00022884"/>
    </source>
</evidence>
<evidence type="ECO:0000256" key="2">
    <source>
        <dbReference type="ARBA" id="ARBA00022679"/>
    </source>
</evidence>
<dbReference type="Gene3D" id="3.40.50.150">
    <property type="entry name" value="Vaccinia Virus protein VP39"/>
    <property type="match status" value="1"/>
</dbReference>
<keyword evidence="4 5" id="KW-0694">RNA-binding</keyword>
<dbReference type="InterPro" id="IPR029063">
    <property type="entry name" value="SAM-dependent_MTases_sf"/>
</dbReference>
<keyword evidence="3 5" id="KW-0949">S-adenosyl-L-methionine</keyword>
<reference evidence="8" key="1">
    <citation type="journal article" date="2019" name="Int. J. Syst. Evol. Microbiol.">
        <title>The Global Catalogue of Microorganisms (GCM) 10K type strain sequencing project: providing services to taxonomists for standard genome sequencing and annotation.</title>
        <authorList>
            <consortium name="The Broad Institute Genomics Platform"/>
            <consortium name="The Broad Institute Genome Sequencing Center for Infectious Disease"/>
            <person name="Wu L."/>
            <person name="Ma J."/>
        </authorList>
    </citation>
    <scope>NUCLEOTIDE SEQUENCE [LARGE SCALE GENOMIC DNA]</scope>
    <source>
        <strain evidence="8">CGMCC 1.18439</strain>
    </source>
</reference>
<dbReference type="SUPFAM" id="SSF53335">
    <property type="entry name" value="S-adenosyl-L-methionine-dependent methyltransferases"/>
    <property type="match status" value="1"/>
</dbReference>
<dbReference type="SUPFAM" id="SSF48013">
    <property type="entry name" value="NusB-like"/>
    <property type="match status" value="1"/>
</dbReference>
<evidence type="ECO:0000313" key="8">
    <source>
        <dbReference type="Proteomes" id="UP000632154"/>
    </source>
</evidence>
<dbReference type="EMBL" id="BNAL01000034">
    <property type="protein sequence ID" value="GHG09051.1"/>
    <property type="molecule type" value="Genomic_DNA"/>
</dbReference>
<feature type="binding site" evidence="5">
    <location>
        <position position="256"/>
    </location>
    <ligand>
        <name>S-adenosyl-L-methionine</name>
        <dbReference type="ChEBI" id="CHEBI:59789"/>
    </ligand>
</feature>
<dbReference type="InterPro" id="IPR023267">
    <property type="entry name" value="RCMT"/>
</dbReference>
<dbReference type="InterPro" id="IPR049560">
    <property type="entry name" value="MeTrfase_RsmB-F_NOP2_cat"/>
</dbReference>
<dbReference type="Gene3D" id="1.10.940.10">
    <property type="entry name" value="NusB-like"/>
    <property type="match status" value="1"/>
</dbReference>
<dbReference type="RefSeq" id="WP_229839089.1">
    <property type="nucleotide sequence ID" value="NZ_BNAL01000034.1"/>
</dbReference>
<dbReference type="Pfam" id="PF01029">
    <property type="entry name" value="NusB"/>
    <property type="match status" value="1"/>
</dbReference>
<evidence type="ECO:0000313" key="7">
    <source>
        <dbReference type="EMBL" id="GHG09051.1"/>
    </source>
</evidence>
<accession>A0ABQ3K9K0</accession>
<dbReference type="GO" id="GO:0032259">
    <property type="term" value="P:methylation"/>
    <property type="evidence" value="ECO:0007669"/>
    <property type="project" value="UniProtKB-KW"/>
</dbReference>
<evidence type="ECO:0000256" key="5">
    <source>
        <dbReference type="PROSITE-ProRule" id="PRU01023"/>
    </source>
</evidence>
<feature type="domain" description="SAM-dependent MTase RsmB/NOP-type" evidence="6">
    <location>
        <begin position="139"/>
        <end position="410"/>
    </location>
</feature>
<keyword evidence="2 5" id="KW-0808">Transferase</keyword>
<name>A0ABQ3K9K0_9DEIO</name>
<dbReference type="PANTHER" id="PTHR22807:SF53">
    <property type="entry name" value="RIBOSOMAL RNA SMALL SUBUNIT METHYLTRANSFERASE B-RELATED"/>
    <property type="match status" value="1"/>
</dbReference>
<dbReference type="InterPro" id="IPR035926">
    <property type="entry name" value="NusB-like_sf"/>
</dbReference>
<gene>
    <name evidence="7" type="ORF">GCM10017783_22060</name>
</gene>
<proteinExistence type="inferred from homology"/>
<feature type="active site" description="Nucleophile" evidence="5">
    <location>
        <position position="351"/>
    </location>
</feature>
<comment type="similarity">
    <text evidence="5">Belongs to the class I-like SAM-binding methyltransferase superfamily. RsmB/NOP family.</text>
</comment>
<feature type="binding site" evidence="5">
    <location>
        <position position="298"/>
    </location>
    <ligand>
        <name>S-adenosyl-L-methionine</name>
        <dbReference type="ChEBI" id="CHEBI:59789"/>
    </ligand>
</feature>
<evidence type="ECO:0000259" key="6">
    <source>
        <dbReference type="PROSITE" id="PS51686"/>
    </source>
</evidence>
<sequence>MNPGRALAVRVLHRVLSEGQYAAPALDASLASARLPARDAGLATHIVYGTLRRAPALRLALEPLLRGKTTPKAWALLLAGAFEKLYLGTPEHAVVNEYVSLARESRFAPPGLVNAVLRRAEAPTGDSPEARYALPGWLAQELERVYGYQASNVMDSLLEPQPLWLRLGEQGPDLLEGEGSLIERTVAGVDAVALDRPLRQTAAYRQGQAQPVNPASAAVVTALGDVRRQKVYDLAGGAGIKAALLALAGADVTSVELQPHKHEAARSNLKRLGTRARLLTHDLTRPLGAVPAPFVLLDAPCTGSGTLRAHPEIKARLTPQAVGEMAQVQAQLLGNAAALVEPGGLLVYSVCSVFPQEGPQQVQAFLAAHPEFQAEALPDLGVPTVPAEVGAFTVPLDGLDGFYIARLRREG</sequence>
<dbReference type="PRINTS" id="PR02008">
    <property type="entry name" value="RCMTFAMILY"/>
</dbReference>
<dbReference type="Proteomes" id="UP000632154">
    <property type="component" value="Unassembled WGS sequence"/>
</dbReference>
<dbReference type="GO" id="GO:0008168">
    <property type="term" value="F:methyltransferase activity"/>
    <property type="evidence" value="ECO:0007669"/>
    <property type="project" value="UniProtKB-KW"/>
</dbReference>
<protein>
    <submittedName>
        <fullName evidence="7">16S rRNA m5C967 methyltransferase</fullName>
    </submittedName>
</protein>
<feature type="binding site" evidence="5">
    <location>
        <position position="282"/>
    </location>
    <ligand>
        <name>S-adenosyl-L-methionine</name>
        <dbReference type="ChEBI" id="CHEBI:59789"/>
    </ligand>
</feature>
<dbReference type="PANTHER" id="PTHR22807">
    <property type="entry name" value="NOP2 YEAST -RELATED NOL1/NOP2/FMU SUN DOMAIN-CONTAINING"/>
    <property type="match status" value="1"/>
</dbReference>
<evidence type="ECO:0000256" key="3">
    <source>
        <dbReference type="ARBA" id="ARBA00022691"/>
    </source>
</evidence>
<keyword evidence="1 5" id="KW-0489">Methyltransferase</keyword>
<comment type="caution">
    <text evidence="7">The sequence shown here is derived from an EMBL/GenBank/DDBJ whole genome shotgun (WGS) entry which is preliminary data.</text>
</comment>
<evidence type="ECO:0000256" key="1">
    <source>
        <dbReference type="ARBA" id="ARBA00022603"/>
    </source>
</evidence>
<keyword evidence="8" id="KW-1185">Reference proteome</keyword>
<dbReference type="InterPro" id="IPR001678">
    <property type="entry name" value="MeTrfase_RsmB-F_NOP2_dom"/>
</dbReference>